<feature type="region of interest" description="Disordered" evidence="1">
    <location>
        <begin position="1"/>
        <end position="28"/>
    </location>
</feature>
<dbReference type="Gramene" id="TKW30104">
    <property type="protein sequence ID" value="TKW30104"/>
    <property type="gene ID" value="SEVIR_2G012600v2"/>
</dbReference>
<proteinExistence type="predicted"/>
<accession>A0A4U6VN41</accession>
<dbReference type="EMBL" id="CM016553">
    <property type="protein sequence ID" value="TKW30104.1"/>
    <property type="molecule type" value="Genomic_DNA"/>
</dbReference>
<dbReference type="Proteomes" id="UP000298652">
    <property type="component" value="Chromosome 2"/>
</dbReference>
<sequence>MRNQTKLTKQRDYLTEASDAPQGQGQEPSALAVWNPITGEQHQLPLLKRRRQLHSWNAAVLCGTAAGACDHVDCHRGPFRVVFVSIDAKQIFSHVYSSESSALREKATTAPLQDDQLDLERPPFRAPQGAKILKCDATTGEMFMIRLPAERPAYGPRIMLTTTKDGELGFIEACRLTGLLWVWSVELGPVENAGRWVSNGQLYTLDLKSGQVAKIPMTSGGFYDVVPYVSFYTPVLRAALAASGEGTSAGASTSA</sequence>
<dbReference type="PANTHER" id="PTHR33186">
    <property type="entry name" value="OS10G0136150 PROTEIN-RELATED"/>
    <property type="match status" value="1"/>
</dbReference>
<keyword evidence="3" id="KW-1185">Reference proteome</keyword>
<evidence type="ECO:0000313" key="2">
    <source>
        <dbReference type="EMBL" id="TKW30104.1"/>
    </source>
</evidence>
<evidence type="ECO:0000256" key="1">
    <source>
        <dbReference type="SAM" id="MobiDB-lite"/>
    </source>
</evidence>
<reference evidence="2" key="1">
    <citation type="submission" date="2019-03" db="EMBL/GenBank/DDBJ databases">
        <title>WGS assembly of Setaria viridis.</title>
        <authorList>
            <person name="Huang P."/>
            <person name="Jenkins J."/>
            <person name="Grimwood J."/>
            <person name="Barry K."/>
            <person name="Healey A."/>
            <person name="Mamidi S."/>
            <person name="Sreedasyam A."/>
            <person name="Shu S."/>
            <person name="Feldman M."/>
            <person name="Wu J."/>
            <person name="Yu Y."/>
            <person name="Chen C."/>
            <person name="Johnson J."/>
            <person name="Rokhsar D."/>
            <person name="Baxter I."/>
            <person name="Schmutz J."/>
            <person name="Brutnell T."/>
            <person name="Kellogg E."/>
        </authorList>
    </citation>
    <scope>NUCLEOTIDE SEQUENCE [LARGE SCALE GENOMIC DNA]</scope>
</reference>
<organism evidence="2 3">
    <name type="scientific">Setaria viridis</name>
    <name type="common">Green bristlegrass</name>
    <name type="synonym">Setaria italica subsp. viridis</name>
    <dbReference type="NCBI Taxonomy" id="4556"/>
    <lineage>
        <taxon>Eukaryota</taxon>
        <taxon>Viridiplantae</taxon>
        <taxon>Streptophyta</taxon>
        <taxon>Embryophyta</taxon>
        <taxon>Tracheophyta</taxon>
        <taxon>Spermatophyta</taxon>
        <taxon>Magnoliopsida</taxon>
        <taxon>Liliopsida</taxon>
        <taxon>Poales</taxon>
        <taxon>Poaceae</taxon>
        <taxon>PACMAD clade</taxon>
        <taxon>Panicoideae</taxon>
        <taxon>Panicodae</taxon>
        <taxon>Paniceae</taxon>
        <taxon>Cenchrinae</taxon>
        <taxon>Setaria</taxon>
    </lineage>
</organism>
<name>A0A4U6VN41_SETVI</name>
<dbReference type="PANTHER" id="PTHR33186:SF15">
    <property type="entry name" value="OS06G0249850 PROTEIN"/>
    <property type="match status" value="1"/>
</dbReference>
<gene>
    <name evidence="2" type="ORF">SEVIR_2G012600v2</name>
</gene>
<evidence type="ECO:0000313" key="3">
    <source>
        <dbReference type="Proteomes" id="UP000298652"/>
    </source>
</evidence>
<dbReference type="AlphaFoldDB" id="A0A4U6VN41"/>
<protein>
    <submittedName>
        <fullName evidence="2">Uncharacterized protein</fullName>
    </submittedName>
</protein>